<proteinExistence type="predicted"/>
<dbReference type="AlphaFoldDB" id="A0A0C9VLU2"/>
<dbReference type="HOGENOM" id="CLU_004552_7_0_1"/>
<gene>
    <name evidence="2" type="ORF">HYDPIDRAFT_61411</name>
</gene>
<evidence type="ECO:0000313" key="2">
    <source>
        <dbReference type="EMBL" id="KIJ58580.1"/>
    </source>
</evidence>
<dbReference type="OrthoDB" id="3200967at2759"/>
<sequence>HSNTNPKPLSIGIESIKLHCCSCSTAPAQLMTMGLFACTPLYPSLVVDLRVLELVKTLFVRIAPNTTAWTEALETFLDSRGYELKIKNSLRRRFSNAYHWYCVLIIQNNDHLSSLVDHVR</sequence>
<feature type="non-terminal residue" evidence="2">
    <location>
        <position position="1"/>
    </location>
</feature>
<dbReference type="InterPro" id="IPR041320">
    <property type="entry name" value="CxC1"/>
</dbReference>
<dbReference type="Proteomes" id="UP000053820">
    <property type="component" value="Unassembled WGS sequence"/>
</dbReference>
<dbReference type="Pfam" id="PF18802">
    <property type="entry name" value="CxC1"/>
    <property type="match status" value="1"/>
</dbReference>
<feature type="domain" description="CxC1-like cysteine cluster associated with KDZ transposases" evidence="1">
    <location>
        <begin position="16"/>
        <end position="80"/>
    </location>
</feature>
<name>A0A0C9VLU2_9AGAM</name>
<accession>A0A0C9VLU2</accession>
<protein>
    <recommendedName>
        <fullName evidence="1">CxC1-like cysteine cluster associated with KDZ transposases domain-containing protein</fullName>
    </recommendedName>
</protein>
<dbReference type="EMBL" id="KN839925">
    <property type="protein sequence ID" value="KIJ58580.1"/>
    <property type="molecule type" value="Genomic_DNA"/>
</dbReference>
<evidence type="ECO:0000313" key="3">
    <source>
        <dbReference type="Proteomes" id="UP000053820"/>
    </source>
</evidence>
<organism evidence="2 3">
    <name type="scientific">Hydnomerulius pinastri MD-312</name>
    <dbReference type="NCBI Taxonomy" id="994086"/>
    <lineage>
        <taxon>Eukaryota</taxon>
        <taxon>Fungi</taxon>
        <taxon>Dikarya</taxon>
        <taxon>Basidiomycota</taxon>
        <taxon>Agaricomycotina</taxon>
        <taxon>Agaricomycetes</taxon>
        <taxon>Agaricomycetidae</taxon>
        <taxon>Boletales</taxon>
        <taxon>Boletales incertae sedis</taxon>
        <taxon>Leucogyrophana</taxon>
    </lineage>
</organism>
<reference evidence="2 3" key="1">
    <citation type="submission" date="2014-04" db="EMBL/GenBank/DDBJ databases">
        <title>Evolutionary Origins and Diversification of the Mycorrhizal Mutualists.</title>
        <authorList>
            <consortium name="DOE Joint Genome Institute"/>
            <consortium name="Mycorrhizal Genomics Consortium"/>
            <person name="Kohler A."/>
            <person name="Kuo A."/>
            <person name="Nagy L.G."/>
            <person name="Floudas D."/>
            <person name="Copeland A."/>
            <person name="Barry K.W."/>
            <person name="Cichocki N."/>
            <person name="Veneault-Fourrey C."/>
            <person name="LaButti K."/>
            <person name="Lindquist E.A."/>
            <person name="Lipzen A."/>
            <person name="Lundell T."/>
            <person name="Morin E."/>
            <person name="Murat C."/>
            <person name="Riley R."/>
            <person name="Ohm R."/>
            <person name="Sun H."/>
            <person name="Tunlid A."/>
            <person name="Henrissat B."/>
            <person name="Grigoriev I.V."/>
            <person name="Hibbett D.S."/>
            <person name="Martin F."/>
        </authorList>
    </citation>
    <scope>NUCLEOTIDE SEQUENCE [LARGE SCALE GENOMIC DNA]</scope>
    <source>
        <strain evidence="2 3">MD-312</strain>
    </source>
</reference>
<keyword evidence="3" id="KW-1185">Reference proteome</keyword>
<evidence type="ECO:0000259" key="1">
    <source>
        <dbReference type="Pfam" id="PF18802"/>
    </source>
</evidence>
<feature type="non-terminal residue" evidence="2">
    <location>
        <position position="120"/>
    </location>
</feature>